<dbReference type="InterPro" id="IPR027417">
    <property type="entry name" value="P-loop_NTPase"/>
</dbReference>
<dbReference type="AlphaFoldDB" id="A0A2N0X9F8"/>
<dbReference type="RefSeq" id="WP_101173027.1">
    <property type="nucleotide sequence ID" value="NZ_PJAF01000004.1"/>
</dbReference>
<name>A0A2N0X9F8_9CORY</name>
<evidence type="ECO:0008006" key="4">
    <source>
        <dbReference type="Google" id="ProtNLM"/>
    </source>
</evidence>
<accession>A0A2N0X9F8</accession>
<protein>
    <recommendedName>
        <fullName evidence="4">AAA family ATPase</fullName>
    </recommendedName>
</protein>
<feature type="compositionally biased region" description="Polar residues" evidence="1">
    <location>
        <begin position="385"/>
        <end position="405"/>
    </location>
</feature>
<dbReference type="Gene3D" id="3.40.50.300">
    <property type="entry name" value="P-loop containing nucleotide triphosphate hydrolases"/>
    <property type="match status" value="1"/>
</dbReference>
<sequence>MTGFEDHTPAPSPEATRRIGLYKASQVTPKRVEWLLEPWIPRRSLTLLAGREGLGKSTAACAIAAQATTGHLDNGQPLNVAYLATEDSVEMTVQPRLHAAGADLDRVYFFQVTTEDGHHGTLTLPGDTALLEAALIDNNVGLVILDAAKSAMHPSLNGYRDDDVRSFLEPLSSLCDKNDIAVIGLVHFGKRESNDSGKLIMGSIAWSQIARSVLSMAVKDDGTLVVTNTKGNLAPRTLSREARIESTPLTIDGAVAEIGRLVWGADTTTSAIELLGTRTDEDGDERSEIEMIVEDYLIHHGGSAPAGDVLKATRAAGLADGSVKNARKKMGIKTKKSGMNGRWMWTIERPTNPEGTSSAPKVTEDHRTNTRVPSVTFNDLRVPSRESSPIRSSFPEGSTGQSGQSGHPYAREGGPTGPTGADQGKQDGPTGRKTQLGHRITHGPTGDPTALEATVLDSLDPDVGQSFRTVCSSVPKKLRDTTNLEPVLEALTQRGLVTFREGRYFKAA</sequence>
<gene>
    <name evidence="2" type="ORF">CXB45_02380</name>
</gene>
<dbReference type="OrthoDB" id="4926055at2"/>
<reference evidence="2 3" key="1">
    <citation type="submission" date="2017-12" db="EMBL/GenBank/DDBJ databases">
        <title>Corynebacterium mastitidis 16-1433 Genome.</title>
        <authorList>
            <person name="Gulvik C.A."/>
        </authorList>
    </citation>
    <scope>NUCLEOTIDE SEQUENCE [LARGE SCALE GENOMIC DNA]</scope>
    <source>
        <strain evidence="2 3">16-1433</strain>
    </source>
</reference>
<evidence type="ECO:0000256" key="1">
    <source>
        <dbReference type="SAM" id="MobiDB-lite"/>
    </source>
</evidence>
<dbReference type="SUPFAM" id="SSF52540">
    <property type="entry name" value="P-loop containing nucleoside triphosphate hydrolases"/>
    <property type="match status" value="1"/>
</dbReference>
<proteinExistence type="predicted"/>
<comment type="caution">
    <text evidence="2">The sequence shown here is derived from an EMBL/GenBank/DDBJ whole genome shotgun (WGS) entry which is preliminary data.</text>
</comment>
<dbReference type="EMBL" id="PJAF01000004">
    <property type="protein sequence ID" value="PKF69343.1"/>
    <property type="molecule type" value="Genomic_DNA"/>
</dbReference>
<feature type="region of interest" description="Disordered" evidence="1">
    <location>
        <begin position="348"/>
        <end position="448"/>
    </location>
</feature>
<dbReference type="Pfam" id="PF13481">
    <property type="entry name" value="AAA_25"/>
    <property type="match status" value="1"/>
</dbReference>
<dbReference type="Proteomes" id="UP000233249">
    <property type="component" value="Unassembled WGS sequence"/>
</dbReference>
<evidence type="ECO:0000313" key="3">
    <source>
        <dbReference type="Proteomes" id="UP000233249"/>
    </source>
</evidence>
<evidence type="ECO:0000313" key="2">
    <source>
        <dbReference type="EMBL" id="PKF69343.1"/>
    </source>
</evidence>
<organism evidence="2 3">
    <name type="scientific">Corynebacterium mastitidis</name>
    <dbReference type="NCBI Taxonomy" id="161890"/>
    <lineage>
        <taxon>Bacteria</taxon>
        <taxon>Bacillati</taxon>
        <taxon>Actinomycetota</taxon>
        <taxon>Actinomycetes</taxon>
        <taxon>Mycobacteriales</taxon>
        <taxon>Corynebacteriaceae</taxon>
        <taxon>Corynebacterium</taxon>
    </lineage>
</organism>